<dbReference type="EMBL" id="LJCO01000064">
    <property type="protein sequence ID" value="KPV42948.1"/>
    <property type="molecule type" value="Genomic_DNA"/>
</dbReference>
<dbReference type="AlphaFoldDB" id="A0A0P9EJ59"/>
<comment type="caution">
    <text evidence="2">The sequence shown here is derived from an EMBL/GenBank/DDBJ whole genome shotgun (WGS) entry which is preliminary data.</text>
</comment>
<dbReference type="InterPro" id="IPR006698">
    <property type="entry name" value="UPF0229"/>
</dbReference>
<reference evidence="2 3" key="1">
    <citation type="submission" date="2015-09" db="EMBL/GenBank/DDBJ databases">
        <title>Draft genome sequence of Alicyclobacillus ferrooxydans DSM 22381.</title>
        <authorList>
            <person name="Hemp J."/>
        </authorList>
    </citation>
    <scope>NUCLEOTIDE SEQUENCE [LARGE SCALE GENOMIC DNA]</scope>
    <source>
        <strain evidence="2 3">TC-34</strain>
    </source>
</reference>
<evidence type="ECO:0008006" key="4">
    <source>
        <dbReference type="Google" id="ProtNLM"/>
    </source>
</evidence>
<dbReference type="PATRIC" id="fig|471514.4.peg.2546"/>
<dbReference type="SUPFAM" id="SSF53300">
    <property type="entry name" value="vWA-like"/>
    <property type="match status" value="1"/>
</dbReference>
<dbReference type="RefSeq" id="WP_054969941.1">
    <property type="nucleotide sequence ID" value="NZ_LJCO01000064.1"/>
</dbReference>
<name>A0A0P9EJ59_9BACL</name>
<dbReference type="InterPro" id="IPR036465">
    <property type="entry name" value="vWFA_dom_sf"/>
</dbReference>
<dbReference type="Proteomes" id="UP000050482">
    <property type="component" value="Unassembled WGS sequence"/>
</dbReference>
<dbReference type="Pfam" id="PF04285">
    <property type="entry name" value="DUF444"/>
    <property type="match status" value="3"/>
</dbReference>
<gene>
    <name evidence="2" type="ORF">AN477_14790</name>
</gene>
<sequence length="343" mass="38937">MPTDRMQRNVERHHDRLRGAIKEQLPQIIGGEDIITAPDGKRIRIPVRYLDEPRFIPAAPTQSRPTVQGIGKGSPGIGHKDPEIEVELTIEELSELLFDDLKLPRLKPKAHEDELVDTQIEGITTRGPRGRLHLKRSVIEHLKHGGSWREEDLRYKDVRTNLREVTKAVVVFVRDASASMDELKRYRVRAAAFWALRWLKKQYQNCQPVFILHDTKAEEVDEKTFLKATVMGGTMLSSGVLLASQVLSERFPSGQYNRYVLHFSDGDNWASDDAVFVKAVKDLHDAVEMYAFCQVSPIHFGREAAAGSLIAKLGDEFPRVTAGHIWRNEEVSKWLQQTFGGEA</sequence>
<organism evidence="2 3">
    <name type="scientific">Alicyclobacillus ferrooxydans</name>
    <dbReference type="NCBI Taxonomy" id="471514"/>
    <lineage>
        <taxon>Bacteria</taxon>
        <taxon>Bacillati</taxon>
        <taxon>Bacillota</taxon>
        <taxon>Bacilli</taxon>
        <taxon>Bacillales</taxon>
        <taxon>Alicyclobacillaceae</taxon>
        <taxon>Alicyclobacillus</taxon>
    </lineage>
</organism>
<dbReference type="PANTHER" id="PTHR30510">
    <property type="entry name" value="UPF0229 PROTEIN YEAH"/>
    <property type="match status" value="1"/>
</dbReference>
<proteinExistence type="predicted"/>
<keyword evidence="3" id="KW-1185">Reference proteome</keyword>
<protein>
    <recommendedName>
        <fullName evidence="4">Stress response protein</fullName>
    </recommendedName>
</protein>
<dbReference type="PANTHER" id="PTHR30510:SF2">
    <property type="entry name" value="UPF0229 PROTEIN YEAH"/>
    <property type="match status" value="1"/>
</dbReference>
<evidence type="ECO:0000313" key="3">
    <source>
        <dbReference type="Proteomes" id="UP000050482"/>
    </source>
</evidence>
<feature type="region of interest" description="Disordered" evidence="1">
    <location>
        <begin position="58"/>
        <end position="80"/>
    </location>
</feature>
<dbReference type="Gene3D" id="3.40.50.410">
    <property type="entry name" value="von Willebrand factor, type A domain"/>
    <property type="match status" value="1"/>
</dbReference>
<dbReference type="STRING" id="471514.AN477_14790"/>
<accession>A0A0P9EJ59</accession>
<evidence type="ECO:0000313" key="2">
    <source>
        <dbReference type="EMBL" id="KPV42948.1"/>
    </source>
</evidence>
<evidence type="ECO:0000256" key="1">
    <source>
        <dbReference type="SAM" id="MobiDB-lite"/>
    </source>
</evidence>